<name>A0ABX2T6E1_9PROT</name>
<organism evidence="1 2">
    <name type="scientific">Azospirillum oleiclasticum</name>
    <dbReference type="NCBI Taxonomy" id="2735135"/>
    <lineage>
        <taxon>Bacteria</taxon>
        <taxon>Pseudomonadati</taxon>
        <taxon>Pseudomonadota</taxon>
        <taxon>Alphaproteobacteria</taxon>
        <taxon>Rhodospirillales</taxon>
        <taxon>Azospirillaceae</taxon>
        <taxon>Azospirillum</taxon>
    </lineage>
</organism>
<dbReference type="RefSeq" id="WP_180280554.1">
    <property type="nucleotide sequence ID" value="NZ_JABFDB010000001.1"/>
</dbReference>
<comment type="caution">
    <text evidence="1">The sequence shown here is derived from an EMBL/GenBank/DDBJ whole genome shotgun (WGS) entry which is preliminary data.</text>
</comment>
<proteinExistence type="predicted"/>
<protein>
    <submittedName>
        <fullName evidence="1">Uncharacterized protein</fullName>
    </submittedName>
</protein>
<keyword evidence="2" id="KW-1185">Reference proteome</keyword>
<sequence>MYRIVNLGRTGVYVAIQAGTLATLGGRSHWESAEQVRGALAAARLAAVDRVLNTRP</sequence>
<dbReference type="Proteomes" id="UP000584642">
    <property type="component" value="Unassembled WGS sequence"/>
</dbReference>
<gene>
    <name evidence="1" type="ORF">HND93_03915</name>
</gene>
<evidence type="ECO:0000313" key="2">
    <source>
        <dbReference type="Proteomes" id="UP000584642"/>
    </source>
</evidence>
<accession>A0ABX2T6E1</accession>
<dbReference type="EMBL" id="JABFDB010000001">
    <property type="protein sequence ID" value="NYZ18846.1"/>
    <property type="molecule type" value="Genomic_DNA"/>
</dbReference>
<evidence type="ECO:0000313" key="1">
    <source>
        <dbReference type="EMBL" id="NYZ18846.1"/>
    </source>
</evidence>
<reference evidence="1 2" key="1">
    <citation type="submission" date="2020-05" db="EMBL/GenBank/DDBJ databases">
        <title>Azospirillum oleiclasticum sp. nov, a nitrogen-fixing and heavy crude oil-emulsifying bacterium isolated from the crude oil of Yumen Oilfield.</title>
        <authorList>
            <person name="Wu D."/>
            <person name="Cai M."/>
            <person name="Zhang X."/>
        </authorList>
    </citation>
    <scope>NUCLEOTIDE SEQUENCE [LARGE SCALE GENOMIC DNA]</scope>
    <source>
        <strain evidence="1 2">ROY-1-1-2</strain>
    </source>
</reference>